<feature type="transmembrane region" description="Helical" evidence="2">
    <location>
        <begin position="264"/>
        <end position="286"/>
    </location>
</feature>
<feature type="transmembrane region" description="Helical" evidence="2">
    <location>
        <begin position="228"/>
        <end position="252"/>
    </location>
</feature>
<feature type="region of interest" description="Disordered" evidence="1">
    <location>
        <begin position="344"/>
        <end position="377"/>
    </location>
</feature>
<evidence type="ECO:0000313" key="3">
    <source>
        <dbReference type="EMBL" id="KAI5062593.1"/>
    </source>
</evidence>
<protein>
    <submittedName>
        <fullName evidence="3">Uncharacterized protein</fullName>
    </submittedName>
</protein>
<proteinExistence type="predicted"/>
<evidence type="ECO:0000313" key="4">
    <source>
        <dbReference type="Proteomes" id="UP000886520"/>
    </source>
</evidence>
<dbReference type="Proteomes" id="UP000886520">
    <property type="component" value="Chromosome 22"/>
</dbReference>
<feature type="transmembrane region" description="Helical" evidence="2">
    <location>
        <begin position="136"/>
        <end position="153"/>
    </location>
</feature>
<evidence type="ECO:0000256" key="2">
    <source>
        <dbReference type="SAM" id="Phobius"/>
    </source>
</evidence>
<name>A0A9D4U6X3_ADICA</name>
<keyword evidence="4" id="KW-1185">Reference proteome</keyword>
<feature type="transmembrane region" description="Helical" evidence="2">
    <location>
        <begin position="51"/>
        <end position="72"/>
    </location>
</feature>
<evidence type="ECO:0000256" key="1">
    <source>
        <dbReference type="SAM" id="MobiDB-lite"/>
    </source>
</evidence>
<dbReference type="EMBL" id="JABFUD020000022">
    <property type="protein sequence ID" value="KAI5062593.1"/>
    <property type="molecule type" value="Genomic_DNA"/>
</dbReference>
<feature type="transmembrane region" description="Helical" evidence="2">
    <location>
        <begin position="533"/>
        <end position="553"/>
    </location>
</feature>
<dbReference type="AlphaFoldDB" id="A0A9D4U6X3"/>
<keyword evidence="2" id="KW-1133">Transmembrane helix</keyword>
<feature type="transmembrane region" description="Helical" evidence="2">
    <location>
        <begin position="599"/>
        <end position="619"/>
    </location>
</feature>
<feature type="transmembrane region" description="Helical" evidence="2">
    <location>
        <begin position="173"/>
        <end position="195"/>
    </location>
</feature>
<sequence length="622" mass="68184">MVPRNTITTNADGIPDAYMEGGISNTNTLQHLGRAAAELTFLMAVLVLDSFGSFMSALTLWACWTILLVKLLTDFSVRPGWKWLTSYMHIRGRSNLQHRLRSDESTSPSAAGLDDQQLNLIITGADRVRGDVSAQCIKFTLATVLAGNAYIFGLTLSPGCSTPPCSERAMESIMGLAVLVMVLEGTPLLLSDGLFRGSVVKRMERSWILFGHAIALFRRDPELTWLQLVFILQNFQASASSAVLVTTGGLLVGGNFGSFMTRRCFWLCWSIIVIELLAEGACPIAVTHFRCWRSMQLQHTSDNSNIGAAPSHIIDEPSSLQQTNSNDNSNIDAAPHHIIDEPSSLQQANSNDDNVSPPPHHVDELNGLNHSSTNDSNCTTALPPRDEPISSIQHVNTNDNDITAAPGPQHELLSATLIDQVSPNISIQLENINIQHPGLSAMKQGNRQLMEEAIAKLLLRVPTQAVVCGFLIKVVASQAYYPADLDPNVCDAICKQNTRALLMVMCIFTGSQVLSICPLWTAFQILAALLQTFLAYGPGFILISIGPTVLLFLRTIKVVNESRLMVMWALILLAFNVFFCSMYWFLLVTGDVKPYAFMFPLWLSLVLLAIIVAVTDRILGFV</sequence>
<feature type="compositionally biased region" description="Polar residues" evidence="1">
    <location>
        <begin position="344"/>
        <end position="354"/>
    </location>
</feature>
<reference evidence="3" key="1">
    <citation type="submission" date="2021-01" db="EMBL/GenBank/DDBJ databases">
        <title>Adiantum capillus-veneris genome.</title>
        <authorList>
            <person name="Fang Y."/>
            <person name="Liao Q."/>
        </authorList>
    </citation>
    <scope>NUCLEOTIDE SEQUENCE</scope>
    <source>
        <strain evidence="3">H3</strain>
        <tissue evidence="3">Leaf</tissue>
    </source>
</reference>
<accession>A0A9D4U6X3</accession>
<keyword evidence="2" id="KW-0812">Transmembrane</keyword>
<dbReference type="OrthoDB" id="10632494at2759"/>
<comment type="caution">
    <text evidence="3">The sequence shown here is derived from an EMBL/GenBank/DDBJ whole genome shotgun (WGS) entry which is preliminary data.</text>
</comment>
<feature type="transmembrane region" description="Helical" evidence="2">
    <location>
        <begin position="501"/>
        <end position="527"/>
    </location>
</feature>
<keyword evidence="2" id="KW-0472">Membrane</keyword>
<organism evidence="3 4">
    <name type="scientific">Adiantum capillus-veneris</name>
    <name type="common">Maidenhair fern</name>
    <dbReference type="NCBI Taxonomy" id="13818"/>
    <lineage>
        <taxon>Eukaryota</taxon>
        <taxon>Viridiplantae</taxon>
        <taxon>Streptophyta</taxon>
        <taxon>Embryophyta</taxon>
        <taxon>Tracheophyta</taxon>
        <taxon>Polypodiopsida</taxon>
        <taxon>Polypodiidae</taxon>
        <taxon>Polypodiales</taxon>
        <taxon>Pteridineae</taxon>
        <taxon>Pteridaceae</taxon>
        <taxon>Vittarioideae</taxon>
        <taxon>Adiantum</taxon>
    </lineage>
</organism>
<feature type="transmembrane region" description="Helical" evidence="2">
    <location>
        <begin position="565"/>
        <end position="587"/>
    </location>
</feature>
<feature type="compositionally biased region" description="Polar residues" evidence="1">
    <location>
        <begin position="368"/>
        <end position="377"/>
    </location>
</feature>
<gene>
    <name evidence="3" type="ORF">GOP47_0023132</name>
</gene>